<dbReference type="OMA" id="YEEKWSM"/>
<dbReference type="GO" id="GO:0019706">
    <property type="term" value="F:protein-cysteine S-palmitoyltransferase activity"/>
    <property type="evidence" value="ECO:0000318"/>
    <property type="project" value="GO_Central"/>
</dbReference>
<keyword evidence="6" id="KW-0564">Palmitate</keyword>
<comment type="domain">
    <text evidence="10">The DHHC domain is required for palmitoyltransferase activity.</text>
</comment>
<feature type="transmembrane region" description="Helical" evidence="10">
    <location>
        <begin position="169"/>
        <end position="191"/>
    </location>
</feature>
<reference evidence="12 14" key="2">
    <citation type="journal article" date="2013" name="Nature">
        <title>Insights into bilaterian evolution from three spiralian genomes.</title>
        <authorList>
            <person name="Simakov O."/>
            <person name="Marletaz F."/>
            <person name="Cho S.J."/>
            <person name="Edsinger-Gonzales E."/>
            <person name="Havlak P."/>
            <person name="Hellsten U."/>
            <person name="Kuo D.H."/>
            <person name="Larsson T."/>
            <person name="Lv J."/>
            <person name="Arendt D."/>
            <person name="Savage R."/>
            <person name="Osoegawa K."/>
            <person name="de Jong P."/>
            <person name="Grimwood J."/>
            <person name="Chapman J.A."/>
            <person name="Shapiro H."/>
            <person name="Aerts A."/>
            <person name="Otillar R.P."/>
            <person name="Terry A.Y."/>
            <person name="Boore J.L."/>
            <person name="Grigoriev I.V."/>
            <person name="Lindberg D.R."/>
            <person name="Seaver E.C."/>
            <person name="Weisblat D.A."/>
            <person name="Putnam N.H."/>
            <person name="Rokhsar D.S."/>
        </authorList>
    </citation>
    <scope>NUCLEOTIDE SEQUENCE</scope>
</reference>
<dbReference type="GeneID" id="20197684"/>
<evidence type="ECO:0000256" key="8">
    <source>
        <dbReference type="ARBA" id="ARBA00023315"/>
    </source>
</evidence>
<dbReference type="Pfam" id="PF01529">
    <property type="entry name" value="DHHC"/>
    <property type="match status" value="1"/>
</dbReference>
<dbReference type="Proteomes" id="UP000015101">
    <property type="component" value="Unassembled WGS sequence"/>
</dbReference>
<evidence type="ECO:0000259" key="11">
    <source>
        <dbReference type="Pfam" id="PF01529"/>
    </source>
</evidence>
<comment type="subcellular location">
    <subcellularLocation>
        <location evidence="1">Endomembrane system</location>
        <topology evidence="1">Multi-pass membrane protein</topology>
    </subcellularLocation>
</comment>
<dbReference type="RefSeq" id="XP_009020363.1">
    <property type="nucleotide sequence ID" value="XM_009022115.1"/>
</dbReference>
<dbReference type="GO" id="GO:0005794">
    <property type="term" value="C:Golgi apparatus"/>
    <property type="evidence" value="ECO:0000318"/>
    <property type="project" value="GO_Central"/>
</dbReference>
<sequence>MKRRKKWQVFPGRNSFCCDGIIITSQQQGIFYLTCTLIIGTNILFFVFEYVPSEVSLLIPICAGILFFFVLATLLRTSFSDPGIIPRATKSEELEIENQIGGCVCGWPPPRTKDIVIRGQSVRLKYCFTCKIFRPPRASHCSVCDNCVERFDHHCPWVGNCVGLRNYRYFYMFLLSLSILCIFIFAFSIAHLFLRNFLLDVWSVVGLTGFHTYLAGANLTTNEDMKGTYSSKHEDVTNPYSQPHILHNYMQIICGPLPPSLIDRRGLIQSDSSNNFPNYNGKSTLLDDKNVINHIFKIKTTTKWLAHR</sequence>
<feature type="transmembrane region" description="Helical" evidence="10">
    <location>
        <begin position="30"/>
        <end position="51"/>
    </location>
</feature>
<feature type="domain" description="Palmitoyltransferase DHHC" evidence="11">
    <location>
        <begin position="123"/>
        <end position="192"/>
    </location>
</feature>
<organism evidence="13 14">
    <name type="scientific">Helobdella robusta</name>
    <name type="common">Californian leech</name>
    <dbReference type="NCBI Taxonomy" id="6412"/>
    <lineage>
        <taxon>Eukaryota</taxon>
        <taxon>Metazoa</taxon>
        <taxon>Spiralia</taxon>
        <taxon>Lophotrochozoa</taxon>
        <taxon>Annelida</taxon>
        <taxon>Clitellata</taxon>
        <taxon>Hirudinea</taxon>
        <taxon>Rhynchobdellida</taxon>
        <taxon>Glossiphoniidae</taxon>
        <taxon>Helobdella</taxon>
    </lineage>
</organism>
<dbReference type="EMBL" id="KB096743">
    <property type="protein sequence ID" value="ESO01709.1"/>
    <property type="molecule type" value="Genomic_DNA"/>
</dbReference>
<keyword evidence="14" id="KW-1185">Reference proteome</keyword>
<dbReference type="InParanoid" id="T1EM84"/>
<keyword evidence="4 10" id="KW-1133">Transmembrane helix</keyword>
<dbReference type="PANTHER" id="PTHR22883">
    <property type="entry name" value="ZINC FINGER DHHC DOMAIN CONTAINING PROTEIN"/>
    <property type="match status" value="1"/>
</dbReference>
<keyword evidence="7" id="KW-0449">Lipoprotein</keyword>
<evidence type="ECO:0000256" key="9">
    <source>
        <dbReference type="ARBA" id="ARBA00048048"/>
    </source>
</evidence>
<keyword evidence="2 10" id="KW-0808">Transferase</keyword>
<protein>
    <recommendedName>
        <fullName evidence="10">Palmitoyltransferase</fullName>
        <ecNumber evidence="10">2.3.1.225</ecNumber>
    </recommendedName>
</protein>
<evidence type="ECO:0000256" key="1">
    <source>
        <dbReference type="ARBA" id="ARBA00004127"/>
    </source>
</evidence>
<dbReference type="STRING" id="6412.T1EM84"/>
<evidence type="ECO:0000256" key="5">
    <source>
        <dbReference type="ARBA" id="ARBA00023136"/>
    </source>
</evidence>
<evidence type="ECO:0000256" key="6">
    <source>
        <dbReference type="ARBA" id="ARBA00023139"/>
    </source>
</evidence>
<dbReference type="KEGG" id="hro:HELRODRAFT_157216"/>
<dbReference type="GO" id="GO:0005783">
    <property type="term" value="C:endoplasmic reticulum"/>
    <property type="evidence" value="ECO:0000318"/>
    <property type="project" value="GO_Central"/>
</dbReference>
<dbReference type="InterPro" id="IPR001594">
    <property type="entry name" value="Palmitoyltrfase_DHHC"/>
</dbReference>
<keyword evidence="5 10" id="KW-0472">Membrane</keyword>
<dbReference type="CTD" id="20197684"/>
<reference evidence="13" key="3">
    <citation type="submission" date="2015-06" db="UniProtKB">
        <authorList>
            <consortium name="EnsemblMetazoa"/>
        </authorList>
    </citation>
    <scope>IDENTIFICATION</scope>
</reference>
<dbReference type="OrthoDB" id="4096362at2759"/>
<evidence type="ECO:0000256" key="3">
    <source>
        <dbReference type="ARBA" id="ARBA00022692"/>
    </source>
</evidence>
<dbReference type="HOGENOM" id="CLU_018741_3_1_1"/>
<evidence type="ECO:0000256" key="10">
    <source>
        <dbReference type="RuleBase" id="RU079119"/>
    </source>
</evidence>
<dbReference type="GO" id="GO:0006612">
    <property type="term" value="P:protein targeting to membrane"/>
    <property type="evidence" value="ECO:0000318"/>
    <property type="project" value="GO_Central"/>
</dbReference>
<evidence type="ECO:0000256" key="2">
    <source>
        <dbReference type="ARBA" id="ARBA00022679"/>
    </source>
</evidence>
<dbReference type="PANTHER" id="PTHR22883:SF43">
    <property type="entry name" value="PALMITOYLTRANSFERASE APP"/>
    <property type="match status" value="1"/>
</dbReference>
<accession>T1EM84</accession>
<evidence type="ECO:0000256" key="4">
    <source>
        <dbReference type="ARBA" id="ARBA00022989"/>
    </source>
</evidence>
<comment type="catalytic activity">
    <reaction evidence="9 10">
        <text>L-cysteinyl-[protein] + hexadecanoyl-CoA = S-hexadecanoyl-L-cysteinyl-[protein] + CoA</text>
        <dbReference type="Rhea" id="RHEA:36683"/>
        <dbReference type="Rhea" id="RHEA-COMP:10131"/>
        <dbReference type="Rhea" id="RHEA-COMP:11032"/>
        <dbReference type="ChEBI" id="CHEBI:29950"/>
        <dbReference type="ChEBI" id="CHEBI:57287"/>
        <dbReference type="ChEBI" id="CHEBI:57379"/>
        <dbReference type="ChEBI" id="CHEBI:74151"/>
        <dbReference type="EC" id="2.3.1.225"/>
    </reaction>
</comment>
<evidence type="ECO:0000313" key="13">
    <source>
        <dbReference type="EnsemblMetazoa" id="HelroP157216"/>
    </source>
</evidence>
<name>T1EM84_HELRO</name>
<dbReference type="eggNOG" id="KOG1311">
    <property type="taxonomic scope" value="Eukaryota"/>
</dbReference>
<dbReference type="PROSITE" id="PS50216">
    <property type="entry name" value="DHHC"/>
    <property type="match status" value="1"/>
</dbReference>
<reference evidence="14" key="1">
    <citation type="submission" date="2012-12" db="EMBL/GenBank/DDBJ databases">
        <authorList>
            <person name="Hellsten U."/>
            <person name="Grimwood J."/>
            <person name="Chapman J.A."/>
            <person name="Shapiro H."/>
            <person name="Aerts A."/>
            <person name="Otillar R.P."/>
            <person name="Terry A.Y."/>
            <person name="Boore J.L."/>
            <person name="Simakov O."/>
            <person name="Marletaz F."/>
            <person name="Cho S.-J."/>
            <person name="Edsinger-Gonzales E."/>
            <person name="Havlak P."/>
            <person name="Kuo D.-H."/>
            <person name="Larsson T."/>
            <person name="Lv J."/>
            <person name="Arendt D."/>
            <person name="Savage R."/>
            <person name="Osoegawa K."/>
            <person name="de Jong P."/>
            <person name="Lindberg D.R."/>
            <person name="Seaver E.C."/>
            <person name="Weisblat D.A."/>
            <person name="Putnam N.H."/>
            <person name="Grigoriev I.V."/>
            <person name="Rokhsar D.S."/>
        </authorList>
    </citation>
    <scope>NUCLEOTIDE SEQUENCE</scope>
</reference>
<keyword evidence="3 10" id="KW-0812">Transmembrane</keyword>
<comment type="similarity">
    <text evidence="10">Belongs to the DHHC palmitoyltransferase family.</text>
</comment>
<evidence type="ECO:0000313" key="12">
    <source>
        <dbReference type="EMBL" id="ESO01709.1"/>
    </source>
</evidence>
<dbReference type="EC" id="2.3.1.225" evidence="10"/>
<feature type="transmembrane region" description="Helical" evidence="10">
    <location>
        <begin position="197"/>
        <end position="216"/>
    </location>
</feature>
<keyword evidence="8 10" id="KW-0012">Acyltransferase</keyword>
<dbReference type="InterPro" id="IPR039859">
    <property type="entry name" value="PFA4/ZDH16/20/ERF2-like"/>
</dbReference>
<evidence type="ECO:0000256" key="7">
    <source>
        <dbReference type="ARBA" id="ARBA00023288"/>
    </source>
</evidence>
<evidence type="ECO:0000313" key="14">
    <source>
        <dbReference type="Proteomes" id="UP000015101"/>
    </source>
</evidence>
<feature type="transmembrane region" description="Helical" evidence="10">
    <location>
        <begin position="57"/>
        <end position="75"/>
    </location>
</feature>
<dbReference type="EnsemblMetazoa" id="HelroT157216">
    <property type="protein sequence ID" value="HelroP157216"/>
    <property type="gene ID" value="HelroG157216"/>
</dbReference>
<dbReference type="AlphaFoldDB" id="T1EM84"/>
<proteinExistence type="inferred from homology"/>
<gene>
    <name evidence="13" type="primary">20197684</name>
    <name evidence="12" type="ORF">HELRODRAFT_157216</name>
</gene>
<dbReference type="EMBL" id="AMQM01005000">
    <property type="status" value="NOT_ANNOTATED_CDS"/>
    <property type="molecule type" value="Genomic_DNA"/>
</dbReference>